<dbReference type="HOGENOM" id="CLU_3201967_0_0_6"/>
<keyword evidence="2" id="KW-1185">Reference proteome</keyword>
<dbReference type="EMBL" id="GG657883">
    <property type="protein sequence ID" value="EEF81092.1"/>
    <property type="molecule type" value="Genomic_DNA"/>
</dbReference>
<dbReference type="Proteomes" id="UP000004679">
    <property type="component" value="Unassembled WGS sequence"/>
</dbReference>
<dbReference type="RefSeq" id="WP_008289868.1">
    <property type="nucleotide sequence ID" value="NZ_GG657883.1"/>
</dbReference>
<evidence type="ECO:0008006" key="3">
    <source>
        <dbReference type="Google" id="ProtNLM"/>
    </source>
</evidence>
<accession>C0N1M7</accession>
<name>C0N1M7_9GAMM</name>
<dbReference type="AlphaFoldDB" id="C0N1M7"/>
<organism evidence="1 2">
    <name type="scientific">Methylophaga thiooxydans DMS010</name>
    <dbReference type="NCBI Taxonomy" id="637616"/>
    <lineage>
        <taxon>Bacteria</taxon>
        <taxon>Pseudomonadati</taxon>
        <taxon>Pseudomonadota</taxon>
        <taxon>Gammaproteobacteria</taxon>
        <taxon>Thiotrichales</taxon>
        <taxon>Piscirickettsiaceae</taxon>
        <taxon>Methylophaga</taxon>
    </lineage>
</organism>
<evidence type="ECO:0000313" key="1">
    <source>
        <dbReference type="EMBL" id="EEF81092.1"/>
    </source>
</evidence>
<dbReference type="Gene3D" id="3.30.160.390">
    <property type="entry name" value="Integrase, DNA-binding domain"/>
    <property type="match status" value="1"/>
</dbReference>
<evidence type="ECO:0000313" key="2">
    <source>
        <dbReference type="Proteomes" id="UP000004679"/>
    </source>
</evidence>
<reference evidence="1 2" key="1">
    <citation type="journal article" date="2011" name="J. Bacteriol.">
        <title>Draft genome sequence of the chemolithoheterotrophic, halophilic methylotroph Methylophaga thiooxydans DMS010.</title>
        <authorList>
            <person name="Boden R."/>
            <person name="Ferriera S."/>
            <person name="Johnson J."/>
            <person name="Kelly D.P."/>
            <person name="Murrell J.C."/>
            <person name="Schafer H."/>
        </authorList>
    </citation>
    <scope>NUCLEOTIDE SEQUENCE [LARGE SCALE GENOMIC DNA]</scope>
    <source>
        <strain evidence="1 2">DMS010</strain>
    </source>
</reference>
<gene>
    <name evidence="1" type="ORF">MDMS009_84</name>
</gene>
<proteinExistence type="predicted"/>
<protein>
    <recommendedName>
        <fullName evidence="3">Integrase DNA-binding domain-containing protein</fullName>
    </recommendedName>
</protein>
<dbReference type="InterPro" id="IPR038488">
    <property type="entry name" value="Integrase_DNA-bd_sf"/>
</dbReference>
<sequence length="45" mass="5014">MALTDIKVKKAKGGITPEGRETSKRYKMGDSRGLYLEVSRNGGKW</sequence>